<dbReference type="Proteomes" id="UP001153269">
    <property type="component" value="Unassembled WGS sequence"/>
</dbReference>
<proteinExistence type="predicted"/>
<comment type="caution">
    <text evidence="1">The sequence shown here is derived from an EMBL/GenBank/DDBJ whole genome shotgun (WGS) entry which is preliminary data.</text>
</comment>
<gene>
    <name evidence="1" type="ORF">PLEPLA_LOCUS19935</name>
</gene>
<name>A0A9N7UKQ6_PLEPL</name>
<dbReference type="EMBL" id="CADEAL010001380">
    <property type="protein sequence ID" value="CAB1431878.1"/>
    <property type="molecule type" value="Genomic_DNA"/>
</dbReference>
<accession>A0A9N7UKQ6</accession>
<sequence>MEADFTLGAIDFERKRGEKEKKMEQRNQRNIVCWDPPKRVQNELCHWMCPCRPYEPELNRFSDDWF</sequence>
<evidence type="ECO:0000313" key="1">
    <source>
        <dbReference type="EMBL" id="CAB1431878.1"/>
    </source>
</evidence>
<protein>
    <submittedName>
        <fullName evidence="1">Uncharacterized protein</fullName>
    </submittedName>
</protein>
<keyword evidence="2" id="KW-1185">Reference proteome</keyword>
<organism evidence="1 2">
    <name type="scientific">Pleuronectes platessa</name>
    <name type="common">European plaice</name>
    <dbReference type="NCBI Taxonomy" id="8262"/>
    <lineage>
        <taxon>Eukaryota</taxon>
        <taxon>Metazoa</taxon>
        <taxon>Chordata</taxon>
        <taxon>Craniata</taxon>
        <taxon>Vertebrata</taxon>
        <taxon>Euteleostomi</taxon>
        <taxon>Actinopterygii</taxon>
        <taxon>Neopterygii</taxon>
        <taxon>Teleostei</taxon>
        <taxon>Neoteleostei</taxon>
        <taxon>Acanthomorphata</taxon>
        <taxon>Carangaria</taxon>
        <taxon>Pleuronectiformes</taxon>
        <taxon>Pleuronectoidei</taxon>
        <taxon>Pleuronectidae</taxon>
        <taxon>Pleuronectes</taxon>
    </lineage>
</organism>
<evidence type="ECO:0000313" key="2">
    <source>
        <dbReference type="Proteomes" id="UP001153269"/>
    </source>
</evidence>
<dbReference type="AlphaFoldDB" id="A0A9N7UKQ6"/>
<reference evidence="1" key="1">
    <citation type="submission" date="2020-03" db="EMBL/GenBank/DDBJ databases">
        <authorList>
            <person name="Weist P."/>
        </authorList>
    </citation>
    <scope>NUCLEOTIDE SEQUENCE</scope>
</reference>